<dbReference type="InterPro" id="IPR005511">
    <property type="entry name" value="SMP-30"/>
</dbReference>
<keyword evidence="2" id="KW-0479">Metal-binding</keyword>
<dbReference type="EMBL" id="JACCFM010000001">
    <property type="protein sequence ID" value="NYJ21659.1"/>
    <property type="molecule type" value="Genomic_DNA"/>
</dbReference>
<evidence type="ECO:0000259" key="3">
    <source>
        <dbReference type="Pfam" id="PF08450"/>
    </source>
</evidence>
<evidence type="ECO:0000313" key="4">
    <source>
        <dbReference type="EMBL" id="NYJ21659.1"/>
    </source>
</evidence>
<evidence type="ECO:0000256" key="1">
    <source>
        <dbReference type="PIRSR" id="PIRSR605511-1"/>
    </source>
</evidence>
<dbReference type="Proteomes" id="UP000537260">
    <property type="component" value="Unassembled WGS sequence"/>
</dbReference>
<dbReference type="EC" id="3.1.1.17" evidence="4"/>
<dbReference type="InterPro" id="IPR051262">
    <property type="entry name" value="SMP-30/CGR1_Lactonase"/>
</dbReference>
<dbReference type="Pfam" id="PF08450">
    <property type="entry name" value="SGL"/>
    <property type="match status" value="1"/>
</dbReference>
<comment type="caution">
    <text evidence="4">The sequence shown here is derived from an EMBL/GenBank/DDBJ whole genome shotgun (WGS) entry which is preliminary data.</text>
</comment>
<dbReference type="PANTHER" id="PTHR47572">
    <property type="entry name" value="LIPOPROTEIN-RELATED"/>
    <property type="match status" value="1"/>
</dbReference>
<feature type="binding site" evidence="2">
    <location>
        <position position="191"/>
    </location>
    <ligand>
        <name>a divalent metal cation</name>
        <dbReference type="ChEBI" id="CHEBI:60240"/>
    </ligand>
</feature>
<keyword evidence="2" id="KW-0862">Zinc</keyword>
<name>A0A7Z0EIV5_9MICO</name>
<organism evidence="4 5">
    <name type="scientific">Glaciibacter psychrotolerans</name>
    <dbReference type="NCBI Taxonomy" id="670054"/>
    <lineage>
        <taxon>Bacteria</taxon>
        <taxon>Bacillati</taxon>
        <taxon>Actinomycetota</taxon>
        <taxon>Actinomycetes</taxon>
        <taxon>Micrococcales</taxon>
        <taxon>Microbacteriaceae</taxon>
        <taxon>Glaciibacter</taxon>
    </lineage>
</organism>
<comment type="cofactor">
    <cofactor evidence="2">
        <name>Zn(2+)</name>
        <dbReference type="ChEBI" id="CHEBI:29105"/>
    </cofactor>
    <text evidence="2">Binds 1 divalent metal cation per subunit.</text>
</comment>
<gene>
    <name evidence="4" type="ORF">HNR05_003450</name>
</gene>
<feature type="active site" description="Proton donor/acceptor" evidence="1">
    <location>
        <position position="191"/>
    </location>
</feature>
<feature type="domain" description="SMP-30/Gluconolactonase/LRE-like region" evidence="3">
    <location>
        <begin position="29"/>
        <end position="252"/>
    </location>
</feature>
<accession>A0A7Z0EIV5</accession>
<reference evidence="4 5" key="1">
    <citation type="submission" date="2020-07" db="EMBL/GenBank/DDBJ databases">
        <title>Sequencing the genomes of 1000 actinobacteria strains.</title>
        <authorList>
            <person name="Klenk H.-P."/>
        </authorList>
    </citation>
    <scope>NUCLEOTIDE SEQUENCE [LARGE SCALE GENOMIC DNA]</scope>
    <source>
        <strain evidence="4 5">LI1</strain>
    </source>
</reference>
<feature type="binding site" evidence="2">
    <location>
        <position position="144"/>
    </location>
    <ligand>
        <name>a divalent metal cation</name>
        <dbReference type="ChEBI" id="CHEBI:60240"/>
    </ligand>
</feature>
<dbReference type="InterPro" id="IPR013658">
    <property type="entry name" value="SGL"/>
</dbReference>
<protein>
    <submittedName>
        <fullName evidence="4">Gluconolactonase</fullName>
        <ecNumber evidence="4">3.1.1.17</ecNumber>
    </submittedName>
</protein>
<dbReference type="PANTHER" id="PTHR47572:SF5">
    <property type="entry name" value="BLR2277 PROTEIN"/>
    <property type="match status" value="1"/>
</dbReference>
<evidence type="ECO:0000313" key="5">
    <source>
        <dbReference type="Proteomes" id="UP000537260"/>
    </source>
</evidence>
<keyword evidence="5" id="KW-1185">Reference proteome</keyword>
<dbReference type="RefSeq" id="WP_179580284.1">
    <property type="nucleotide sequence ID" value="NZ_JACCFM010000001.1"/>
</dbReference>
<evidence type="ECO:0000256" key="2">
    <source>
        <dbReference type="PIRSR" id="PIRSR605511-2"/>
    </source>
</evidence>
<dbReference type="AlphaFoldDB" id="A0A7Z0EIV5"/>
<sequence length="287" mass="30366">MIDVIADDLDHPECVAYGLDGFVYAGGEAGQIYRIDVETRSPTIVGSTDGFILGIALDRDGNVYACDTKAKAVLRMSPSGDVETLCTGTPERPMRLPNSLAFGATGELYISDSGVWGESQGCIYRRSPDGAVEVWSEGAASFTNGIAHSPDGAFLYVVESTLPGVTRIPIQSNGSAGEPETVVMMPGTVPDGIAFDTAGRLYIACYRPDRLYRLDPTGELVIFADDPKGTAISAPTNVAFGGESMSSLFIASLGRWHVSRMTVDVPGFALHYPEPQSNASGVVNVNV</sequence>
<keyword evidence="4" id="KW-0378">Hydrolase</keyword>
<dbReference type="InterPro" id="IPR011042">
    <property type="entry name" value="6-blade_b-propeller_TolB-like"/>
</dbReference>
<dbReference type="Gene3D" id="2.120.10.30">
    <property type="entry name" value="TolB, C-terminal domain"/>
    <property type="match status" value="1"/>
</dbReference>
<dbReference type="SUPFAM" id="SSF63829">
    <property type="entry name" value="Calcium-dependent phosphotriesterase"/>
    <property type="match status" value="1"/>
</dbReference>
<proteinExistence type="predicted"/>
<dbReference type="GO" id="GO:0004341">
    <property type="term" value="F:gluconolactonase activity"/>
    <property type="evidence" value="ECO:0007669"/>
    <property type="project" value="UniProtKB-EC"/>
</dbReference>
<dbReference type="GO" id="GO:0046872">
    <property type="term" value="F:metal ion binding"/>
    <property type="evidence" value="ECO:0007669"/>
    <property type="project" value="UniProtKB-KW"/>
</dbReference>
<dbReference type="PRINTS" id="PR01790">
    <property type="entry name" value="SMP30FAMILY"/>
</dbReference>